<gene>
    <name evidence="1" type="ORF">NG792_08415</name>
</gene>
<reference evidence="1 2" key="1">
    <citation type="journal article" date="2022" name="Front. Microbiol.">
        <title>High genomic differentiation and limited gene flow indicate recent cryptic speciation within the genus Laspinema (cyanobacteria).</title>
        <authorList>
            <person name="Stanojkovic A."/>
            <person name="Skoupy S."/>
            <person name="Skaloud P."/>
            <person name="Dvorak P."/>
        </authorList>
    </citation>
    <scope>NUCLEOTIDE SEQUENCE [LARGE SCALE GENOMIC DNA]</scope>
    <source>
        <strain evidence="1 2">D3b</strain>
    </source>
</reference>
<dbReference type="EMBL" id="JAMXFA010000008">
    <property type="protein sequence ID" value="MCT7977726.1"/>
    <property type="molecule type" value="Genomic_DNA"/>
</dbReference>
<sequence>MTQIIQDQTLILPYCQAAAEWFVAERARLTALGRMHSGWWCKVSTPSARGRVGKILFRRRLA</sequence>
<proteinExistence type="predicted"/>
<dbReference type="RefSeq" id="WP_261235189.1">
    <property type="nucleotide sequence ID" value="NZ_JAMXFA010000008.1"/>
</dbReference>
<dbReference type="Proteomes" id="UP001525961">
    <property type="component" value="Unassembled WGS sequence"/>
</dbReference>
<keyword evidence="2" id="KW-1185">Reference proteome</keyword>
<protein>
    <submittedName>
        <fullName evidence="1">Uncharacterized protein</fullName>
    </submittedName>
</protein>
<accession>A0ABT2N4V3</accession>
<evidence type="ECO:0000313" key="2">
    <source>
        <dbReference type="Proteomes" id="UP001525961"/>
    </source>
</evidence>
<evidence type="ECO:0000313" key="1">
    <source>
        <dbReference type="EMBL" id="MCT7977726.1"/>
    </source>
</evidence>
<organism evidence="1 2">
    <name type="scientific">Laspinema olomoucense D3b</name>
    <dbReference type="NCBI Taxonomy" id="2953688"/>
    <lineage>
        <taxon>Bacteria</taxon>
        <taxon>Bacillati</taxon>
        <taxon>Cyanobacteriota</taxon>
        <taxon>Cyanophyceae</taxon>
        <taxon>Oscillatoriophycideae</taxon>
        <taxon>Oscillatoriales</taxon>
        <taxon>Laspinemataceae</taxon>
        <taxon>Laspinema</taxon>
        <taxon>Laspinema olomoucense</taxon>
    </lineage>
</organism>
<comment type="caution">
    <text evidence="1">The sequence shown here is derived from an EMBL/GenBank/DDBJ whole genome shotgun (WGS) entry which is preliminary data.</text>
</comment>
<name>A0ABT2N4V3_9CYAN</name>